<dbReference type="GO" id="GO:0016651">
    <property type="term" value="F:oxidoreductase activity, acting on NAD(P)H"/>
    <property type="evidence" value="ECO:0007669"/>
    <property type="project" value="TreeGrafter"/>
</dbReference>
<dbReference type="PANTHER" id="PTHR43557:SF2">
    <property type="entry name" value="RIESKE DOMAIN-CONTAINING PROTEIN-RELATED"/>
    <property type="match status" value="1"/>
</dbReference>
<comment type="cofactor">
    <cofactor evidence="1">
        <name>FAD</name>
        <dbReference type="ChEBI" id="CHEBI:57692"/>
    </cofactor>
</comment>
<evidence type="ECO:0000256" key="4">
    <source>
        <dbReference type="ARBA" id="ARBA00023002"/>
    </source>
</evidence>
<protein>
    <submittedName>
        <fullName evidence="8">NAD(P)/FAD-dependent oxidoreductase</fullName>
    </submittedName>
</protein>
<feature type="compositionally biased region" description="Basic and acidic residues" evidence="5">
    <location>
        <begin position="12"/>
        <end position="23"/>
    </location>
</feature>
<dbReference type="InterPro" id="IPR028202">
    <property type="entry name" value="Reductase_C"/>
</dbReference>
<feature type="domain" description="FAD/NAD(P)-binding" evidence="6">
    <location>
        <begin position="49"/>
        <end position="345"/>
    </location>
</feature>
<organism evidence="8 9">
    <name type="scientific">Prescottella agglutinans</name>
    <dbReference type="NCBI Taxonomy" id="1644129"/>
    <lineage>
        <taxon>Bacteria</taxon>
        <taxon>Bacillati</taxon>
        <taxon>Actinomycetota</taxon>
        <taxon>Actinomycetes</taxon>
        <taxon>Mycobacteriales</taxon>
        <taxon>Nocardiaceae</taxon>
        <taxon>Prescottella</taxon>
    </lineage>
</organism>
<feature type="region of interest" description="Disordered" evidence="5">
    <location>
        <begin position="1"/>
        <end position="38"/>
    </location>
</feature>
<dbReference type="InterPro" id="IPR023753">
    <property type="entry name" value="FAD/NAD-binding_dom"/>
</dbReference>
<dbReference type="Gene3D" id="3.50.50.60">
    <property type="entry name" value="FAD/NAD(P)-binding domain"/>
    <property type="match status" value="2"/>
</dbReference>
<dbReference type="AlphaFoldDB" id="A0A3S3EEH4"/>
<dbReference type="SUPFAM" id="SSF51905">
    <property type="entry name" value="FAD/NAD(P)-binding domain"/>
    <property type="match status" value="1"/>
</dbReference>
<gene>
    <name evidence="8" type="ORF">EGT67_01085</name>
</gene>
<dbReference type="OrthoDB" id="3568330at2"/>
<dbReference type="GO" id="GO:0005737">
    <property type="term" value="C:cytoplasm"/>
    <property type="evidence" value="ECO:0007669"/>
    <property type="project" value="TreeGrafter"/>
</dbReference>
<dbReference type="InterPro" id="IPR016156">
    <property type="entry name" value="FAD/NAD-linked_Rdtase_dimer_sf"/>
</dbReference>
<evidence type="ECO:0000256" key="1">
    <source>
        <dbReference type="ARBA" id="ARBA00001974"/>
    </source>
</evidence>
<evidence type="ECO:0000256" key="5">
    <source>
        <dbReference type="SAM" id="MobiDB-lite"/>
    </source>
</evidence>
<dbReference type="Proteomes" id="UP000286208">
    <property type="component" value="Unassembled WGS sequence"/>
</dbReference>
<dbReference type="Pfam" id="PF14759">
    <property type="entry name" value="Reductase_C"/>
    <property type="match status" value="1"/>
</dbReference>
<dbReference type="EMBL" id="RKLP01000001">
    <property type="protein sequence ID" value="RVW11592.1"/>
    <property type="molecule type" value="Genomic_DNA"/>
</dbReference>
<dbReference type="InterPro" id="IPR050446">
    <property type="entry name" value="FAD-oxidoreductase/Apoptosis"/>
</dbReference>
<evidence type="ECO:0000259" key="6">
    <source>
        <dbReference type="Pfam" id="PF07992"/>
    </source>
</evidence>
<reference evidence="8 9" key="1">
    <citation type="submission" date="2018-11" db="EMBL/GenBank/DDBJ databases">
        <title>Rhodococcus spongicola sp. nov. and Rhodococcus xishaensis sp. nov. from marine sponges.</title>
        <authorList>
            <person name="Li L."/>
            <person name="Lin H.W."/>
        </authorList>
    </citation>
    <scope>NUCLEOTIDE SEQUENCE [LARGE SCALE GENOMIC DNA]</scope>
    <source>
        <strain evidence="8 9">CCTCC AB2014297</strain>
    </source>
</reference>
<evidence type="ECO:0000256" key="3">
    <source>
        <dbReference type="ARBA" id="ARBA00022827"/>
    </source>
</evidence>
<dbReference type="Gene3D" id="3.30.390.30">
    <property type="match status" value="1"/>
</dbReference>
<dbReference type="PRINTS" id="PR00411">
    <property type="entry name" value="PNDRDTASEI"/>
</dbReference>
<dbReference type="Pfam" id="PF07992">
    <property type="entry name" value="Pyr_redox_2"/>
    <property type="match status" value="1"/>
</dbReference>
<evidence type="ECO:0000259" key="7">
    <source>
        <dbReference type="Pfam" id="PF14759"/>
    </source>
</evidence>
<keyword evidence="3" id="KW-0274">FAD</keyword>
<feature type="domain" description="Reductase C-terminal" evidence="7">
    <location>
        <begin position="365"/>
        <end position="449"/>
    </location>
</feature>
<evidence type="ECO:0000313" key="8">
    <source>
        <dbReference type="EMBL" id="RVW11592.1"/>
    </source>
</evidence>
<dbReference type="SUPFAM" id="SSF55424">
    <property type="entry name" value="FAD/NAD-linked reductases, dimerisation (C-terminal) domain"/>
    <property type="match status" value="1"/>
</dbReference>
<dbReference type="PRINTS" id="PR00368">
    <property type="entry name" value="FADPNR"/>
</dbReference>
<evidence type="ECO:0000313" key="9">
    <source>
        <dbReference type="Proteomes" id="UP000286208"/>
    </source>
</evidence>
<dbReference type="InterPro" id="IPR036188">
    <property type="entry name" value="FAD/NAD-bd_sf"/>
</dbReference>
<keyword evidence="2" id="KW-0285">Flavoprotein</keyword>
<dbReference type="PANTHER" id="PTHR43557">
    <property type="entry name" value="APOPTOSIS-INDUCING FACTOR 1"/>
    <property type="match status" value="1"/>
</dbReference>
<name>A0A3S3EEH4_9NOCA</name>
<keyword evidence="9" id="KW-1185">Reference proteome</keyword>
<sequence>MLPAHPRPRIVSVEDSHQRESTRRSTATVVDDSGTEPPVTLHEPSNRTFVVVGGGLAGAKIAESLRDRDFDGAIVLLCEEEHLPYERPPLSKEHVAGKKELPDFTVQHGDWYRDHHVDVRLGTKATAIDRERKHVVLPDGSTVAYDKLALATGSRSRRPPIRGADAAGVHYLRTIDESDALIAALAPGSRLAIVGAGWIGLEIASGARNRDVSVSIVEASELPLLAALGKEMGAVFADLHREHGVDFRFGAKVEEITVSDGRADGVRLGDGTVLPADAVLVAVGAQPNVEIAESAGLSVDGGVLVNGNLTTSDPDIVAVGDIAAQQHPLLAARVRVEHWANALNQPAIAAATMLGHPEEYTNLPYFFTDQYDLGMEYVGWAPTYSKVVTRGDVAGREFLAFWLDEENHVLAGMNVNIWDVTDDIKALVAFSGPVDPARLADPAVALPTLLP</sequence>
<proteinExistence type="predicted"/>
<keyword evidence="4" id="KW-0560">Oxidoreductase</keyword>
<comment type="caution">
    <text evidence="8">The sequence shown here is derived from an EMBL/GenBank/DDBJ whole genome shotgun (WGS) entry which is preliminary data.</text>
</comment>
<evidence type="ECO:0000256" key="2">
    <source>
        <dbReference type="ARBA" id="ARBA00022630"/>
    </source>
</evidence>
<accession>A0A3S3EEH4</accession>